<protein>
    <submittedName>
        <fullName evidence="4">Fumarylacetoacetate hydrolase family protein</fullName>
    </submittedName>
</protein>
<organism evidence="4 5">
    <name type="scientific">Brevibacterium daeguense</name>
    <dbReference type="NCBI Taxonomy" id="909936"/>
    <lineage>
        <taxon>Bacteria</taxon>
        <taxon>Bacillati</taxon>
        <taxon>Actinomycetota</taxon>
        <taxon>Actinomycetes</taxon>
        <taxon>Micrococcales</taxon>
        <taxon>Brevibacteriaceae</taxon>
        <taxon>Brevibacterium</taxon>
    </lineage>
</organism>
<dbReference type="InterPro" id="IPR011234">
    <property type="entry name" value="Fumarylacetoacetase-like_C"/>
</dbReference>
<comment type="similarity">
    <text evidence="1">Belongs to the FAH family.</text>
</comment>
<evidence type="ECO:0000259" key="3">
    <source>
        <dbReference type="Pfam" id="PF01557"/>
    </source>
</evidence>
<dbReference type="InterPro" id="IPR036663">
    <property type="entry name" value="Fumarylacetoacetase_C_sf"/>
</dbReference>
<dbReference type="Gene3D" id="3.90.850.10">
    <property type="entry name" value="Fumarylacetoacetase-like, C-terminal domain"/>
    <property type="match status" value="1"/>
</dbReference>
<keyword evidence="4" id="KW-0378">Hydrolase</keyword>
<evidence type="ECO:0000256" key="1">
    <source>
        <dbReference type="ARBA" id="ARBA00010211"/>
    </source>
</evidence>
<dbReference type="Pfam" id="PF01557">
    <property type="entry name" value="FAA_hydrolase"/>
    <property type="match status" value="1"/>
</dbReference>
<dbReference type="RefSeq" id="WP_236864266.1">
    <property type="nucleotide sequence ID" value="NZ_BAABAZ010000005.1"/>
</dbReference>
<dbReference type="SUPFAM" id="SSF56529">
    <property type="entry name" value="FAH"/>
    <property type="match status" value="1"/>
</dbReference>
<sequence length="277" mass="30055">MRIGNLAGRLVVVSGDRALDVERASGGQFDSQPQAIFDRWAEFTEWAAGQDAASGDPFDPQQLEAPVPRPPQVFGIGLNYRDHAAEANLDIPSEPMVFTKFPTSVTGPHAEVALSSDRVDWEVELVVVIGRTGHRIPQEQAWDHVAGLTIGQDISDRRVQFREKPPQFSLGKSYPGYSPIGPIVVTADELPDRDRLAIGCRLGEESVQDGTTADLIFPVAEIIAKLSEVVTLLPGDIIFTGTPAGVGSTREPRRYLQPGEVLTSTIEGIGQMRTSFV</sequence>
<proteinExistence type="inferred from homology"/>
<dbReference type="PANTHER" id="PTHR42796">
    <property type="entry name" value="FUMARYLACETOACETATE HYDROLASE DOMAIN-CONTAINING PROTEIN 2A-RELATED"/>
    <property type="match status" value="1"/>
</dbReference>
<evidence type="ECO:0000313" key="4">
    <source>
        <dbReference type="EMBL" id="GAA4284153.1"/>
    </source>
</evidence>
<dbReference type="EMBL" id="BAABAZ010000005">
    <property type="protein sequence ID" value="GAA4284153.1"/>
    <property type="molecule type" value="Genomic_DNA"/>
</dbReference>
<name>A0ABP8EJN3_9MICO</name>
<evidence type="ECO:0000256" key="2">
    <source>
        <dbReference type="ARBA" id="ARBA00022723"/>
    </source>
</evidence>
<keyword evidence="2" id="KW-0479">Metal-binding</keyword>
<keyword evidence="5" id="KW-1185">Reference proteome</keyword>
<dbReference type="InterPro" id="IPR051121">
    <property type="entry name" value="FAH"/>
</dbReference>
<dbReference type="PANTHER" id="PTHR42796:SF4">
    <property type="entry name" value="FUMARYLACETOACETATE HYDROLASE DOMAIN-CONTAINING PROTEIN 2A"/>
    <property type="match status" value="1"/>
</dbReference>
<reference evidence="5" key="1">
    <citation type="journal article" date="2019" name="Int. J. Syst. Evol. Microbiol.">
        <title>The Global Catalogue of Microorganisms (GCM) 10K type strain sequencing project: providing services to taxonomists for standard genome sequencing and annotation.</title>
        <authorList>
            <consortium name="The Broad Institute Genomics Platform"/>
            <consortium name="The Broad Institute Genome Sequencing Center for Infectious Disease"/>
            <person name="Wu L."/>
            <person name="Ma J."/>
        </authorList>
    </citation>
    <scope>NUCLEOTIDE SEQUENCE [LARGE SCALE GENOMIC DNA]</scope>
    <source>
        <strain evidence="5">JCM 17458</strain>
    </source>
</reference>
<dbReference type="Proteomes" id="UP001501586">
    <property type="component" value="Unassembled WGS sequence"/>
</dbReference>
<feature type="domain" description="Fumarylacetoacetase-like C-terminal" evidence="3">
    <location>
        <begin position="73"/>
        <end position="276"/>
    </location>
</feature>
<accession>A0ABP8EJN3</accession>
<dbReference type="GO" id="GO:0016787">
    <property type="term" value="F:hydrolase activity"/>
    <property type="evidence" value="ECO:0007669"/>
    <property type="project" value="UniProtKB-KW"/>
</dbReference>
<gene>
    <name evidence="4" type="ORF">GCM10022261_16840</name>
</gene>
<evidence type="ECO:0000313" key="5">
    <source>
        <dbReference type="Proteomes" id="UP001501586"/>
    </source>
</evidence>
<comment type="caution">
    <text evidence="4">The sequence shown here is derived from an EMBL/GenBank/DDBJ whole genome shotgun (WGS) entry which is preliminary data.</text>
</comment>